<dbReference type="PANTHER" id="PTHR33779">
    <property type="entry name" value="EXPRESSED PROTEIN"/>
    <property type="match status" value="1"/>
</dbReference>
<dbReference type="GO" id="GO:0008270">
    <property type="term" value="F:zinc ion binding"/>
    <property type="evidence" value="ECO:0007669"/>
    <property type="project" value="UniProtKB-KW"/>
</dbReference>
<dbReference type="EMBL" id="LR746265">
    <property type="protein sequence ID" value="CAA7391613.1"/>
    <property type="molecule type" value="Genomic_DNA"/>
</dbReference>
<evidence type="ECO:0000256" key="1">
    <source>
        <dbReference type="ARBA" id="ARBA00022771"/>
    </source>
</evidence>
<evidence type="ECO:0000256" key="3">
    <source>
        <dbReference type="SAM" id="MobiDB-lite"/>
    </source>
</evidence>
<proteinExistence type="predicted"/>
<evidence type="ECO:0000313" key="6">
    <source>
        <dbReference type="EMBL" id="CAA7391613.1"/>
    </source>
</evidence>
<sequence length="119" mass="12838">MMDLNKVCCMCGDIGFPDKLFQCARCFSRFQHSYCANYYEDGSPVAAGLCDWCRSDESKARRRQVRAHQAESPGGALGKHTGGGDRQGAGCGGGNSTSGGEAPARPSARRYKLLKDVLR</sequence>
<dbReference type="AlphaFoldDB" id="A0A7I8IEV4"/>
<dbReference type="Gene3D" id="3.30.40.10">
    <property type="entry name" value="Zinc/RING finger domain, C3HC4 (zinc finger)"/>
    <property type="match status" value="1"/>
</dbReference>
<evidence type="ECO:0000313" key="7">
    <source>
        <dbReference type="Proteomes" id="UP000663760"/>
    </source>
</evidence>
<dbReference type="Proteomes" id="UP000663760">
    <property type="component" value="Chromosome 2"/>
</dbReference>
<dbReference type="SUPFAM" id="SSF57903">
    <property type="entry name" value="FYVE/PHD zinc finger"/>
    <property type="match status" value="1"/>
</dbReference>
<dbReference type="EMBL" id="LR743589">
    <property type="protein sequence ID" value="CAA2616472.1"/>
    <property type="molecule type" value="Genomic_DNA"/>
</dbReference>
<feature type="domain" description="PHD-type zinc finger plants" evidence="4">
    <location>
        <begin position="9"/>
        <end position="53"/>
    </location>
</feature>
<reference evidence="5" key="1">
    <citation type="submission" date="2019-12" db="EMBL/GenBank/DDBJ databases">
        <authorList>
            <person name="Scholz U."/>
            <person name="Mascher M."/>
            <person name="Fiebig A."/>
        </authorList>
    </citation>
    <scope>NUCLEOTIDE SEQUENCE</scope>
</reference>
<dbReference type="OrthoDB" id="1935489at2759"/>
<evidence type="ECO:0000313" key="5">
    <source>
        <dbReference type="EMBL" id="CAA2616472.1"/>
    </source>
</evidence>
<dbReference type="PANTHER" id="PTHR33779:SF11">
    <property type="entry name" value="OS04G0551600 PROTEIN"/>
    <property type="match status" value="1"/>
</dbReference>
<dbReference type="Pfam" id="PF25054">
    <property type="entry name" value="PHD_pln"/>
    <property type="match status" value="1"/>
</dbReference>
<dbReference type="InterPro" id="IPR011011">
    <property type="entry name" value="Znf_FYVE_PHD"/>
</dbReference>
<keyword evidence="1" id="KW-0479">Metal-binding</keyword>
<dbReference type="InterPro" id="IPR013083">
    <property type="entry name" value="Znf_RING/FYVE/PHD"/>
</dbReference>
<dbReference type="InterPro" id="IPR056874">
    <property type="entry name" value="PHD_dom_pln"/>
</dbReference>
<evidence type="ECO:0000256" key="2">
    <source>
        <dbReference type="ARBA" id="ARBA00022833"/>
    </source>
</evidence>
<accession>A0A7I8IEV4</accession>
<name>A0A7I8IEV4_SPIIN</name>
<feature type="region of interest" description="Disordered" evidence="3">
    <location>
        <begin position="63"/>
        <end position="119"/>
    </location>
</feature>
<protein>
    <recommendedName>
        <fullName evidence="4">PHD-type zinc finger plants domain-containing protein</fullName>
    </recommendedName>
</protein>
<evidence type="ECO:0000259" key="4">
    <source>
        <dbReference type="Pfam" id="PF25054"/>
    </source>
</evidence>
<feature type="compositionally biased region" description="Gly residues" evidence="3">
    <location>
        <begin position="75"/>
        <end position="97"/>
    </location>
</feature>
<keyword evidence="2" id="KW-0862">Zinc</keyword>
<organism evidence="5">
    <name type="scientific">Spirodela intermedia</name>
    <name type="common">Intermediate duckweed</name>
    <dbReference type="NCBI Taxonomy" id="51605"/>
    <lineage>
        <taxon>Eukaryota</taxon>
        <taxon>Viridiplantae</taxon>
        <taxon>Streptophyta</taxon>
        <taxon>Embryophyta</taxon>
        <taxon>Tracheophyta</taxon>
        <taxon>Spermatophyta</taxon>
        <taxon>Magnoliopsida</taxon>
        <taxon>Liliopsida</taxon>
        <taxon>Araceae</taxon>
        <taxon>Lemnoideae</taxon>
        <taxon>Spirodela</taxon>
    </lineage>
</organism>
<gene>
    <name evidence="5" type="ORF">SI7747_02002691</name>
    <name evidence="6" type="ORF">SI8410_02002884</name>
</gene>
<keyword evidence="1" id="KW-0863">Zinc-finger</keyword>
<keyword evidence="7" id="KW-1185">Reference proteome</keyword>